<keyword evidence="4 6" id="KW-0560">Oxidoreductase</keyword>
<evidence type="ECO:0000256" key="2">
    <source>
        <dbReference type="ARBA" id="ARBA00022723"/>
    </source>
</evidence>
<dbReference type="GO" id="GO:0016706">
    <property type="term" value="F:2-oxoglutarate-dependent dioxygenase activity"/>
    <property type="evidence" value="ECO:0007669"/>
    <property type="project" value="UniProtKB-ARBA"/>
</dbReference>
<dbReference type="PANTHER" id="PTHR10209:SF123">
    <property type="entry name" value="FE2OG DIOXYGENASE DOMAIN-CONTAINING PROTEIN"/>
    <property type="match status" value="1"/>
</dbReference>
<evidence type="ECO:0000256" key="3">
    <source>
        <dbReference type="ARBA" id="ARBA00022896"/>
    </source>
</evidence>
<sequence>MIRMAEKLSRSLEILEVLNSPDYDGRSKLKAFDDTKAGVKGLPDSGITKLPRIFVHDHQNSRGIAESVKVDSQEVNYCRVPTIDLKMSLINRPEIVNQVRDSCENWGFFQVVNHGIPESVMEDMIRGIRLFHELDPETKSEYYSRNMSRKVLYHSNIDLYFSKSAVWKDTITFNMAPSPPQPEEIPNICRNAAVDYGKYVMELGLDLLRLISEALGLDPTYLQGLDCGEGLVMKGHYYPPCPEPELTFGTADHTDNTFLTIVLQDQIGGLQVLHNNNQWVDVPPLPGALVVNMGDMLQIVTNDRFKSVHHRVLANKIGPRISVASFFRPRYGGGVVTRPYGPIKELLSEENPAVYRGTTIEEYTAQFLKESMDGNAALAHFKL</sequence>
<accession>A0AAV1EES0</accession>
<dbReference type="InterPro" id="IPR026992">
    <property type="entry name" value="DIOX_N"/>
</dbReference>
<keyword evidence="5 6" id="KW-0408">Iron</keyword>
<dbReference type="PANTHER" id="PTHR10209">
    <property type="entry name" value="OXIDOREDUCTASE, 2OG-FE II OXYGENASE FAMILY PROTEIN"/>
    <property type="match status" value="1"/>
</dbReference>
<dbReference type="PROSITE" id="PS51471">
    <property type="entry name" value="FE2OG_OXY"/>
    <property type="match status" value="1"/>
</dbReference>
<evidence type="ECO:0000256" key="4">
    <source>
        <dbReference type="ARBA" id="ARBA00023002"/>
    </source>
</evidence>
<keyword evidence="2 6" id="KW-0479">Metal-binding</keyword>
<dbReference type="Pfam" id="PF14226">
    <property type="entry name" value="DIOX_N"/>
    <property type="match status" value="1"/>
</dbReference>
<dbReference type="GO" id="GO:0009805">
    <property type="term" value="P:coumarin biosynthetic process"/>
    <property type="evidence" value="ECO:0007669"/>
    <property type="project" value="UniProtKB-ARBA"/>
</dbReference>
<dbReference type="Proteomes" id="UP001161247">
    <property type="component" value="Chromosome 9"/>
</dbReference>
<dbReference type="InterPro" id="IPR044861">
    <property type="entry name" value="IPNS-like_FE2OG_OXY"/>
</dbReference>
<evidence type="ECO:0000256" key="6">
    <source>
        <dbReference type="RuleBase" id="RU003682"/>
    </source>
</evidence>
<reference evidence="8" key="1">
    <citation type="submission" date="2023-03" db="EMBL/GenBank/DDBJ databases">
        <authorList>
            <person name="Julca I."/>
        </authorList>
    </citation>
    <scope>NUCLEOTIDE SEQUENCE</scope>
</reference>
<evidence type="ECO:0000259" key="7">
    <source>
        <dbReference type="PROSITE" id="PS51471"/>
    </source>
</evidence>
<proteinExistence type="inferred from homology"/>
<dbReference type="EMBL" id="OX459126">
    <property type="protein sequence ID" value="CAI9118252.1"/>
    <property type="molecule type" value="Genomic_DNA"/>
</dbReference>
<evidence type="ECO:0000313" key="9">
    <source>
        <dbReference type="Proteomes" id="UP001161247"/>
    </source>
</evidence>
<keyword evidence="9" id="KW-1185">Reference proteome</keyword>
<dbReference type="GO" id="GO:0031418">
    <property type="term" value="F:L-ascorbic acid binding"/>
    <property type="evidence" value="ECO:0007669"/>
    <property type="project" value="UniProtKB-KW"/>
</dbReference>
<dbReference type="Pfam" id="PF03171">
    <property type="entry name" value="2OG-FeII_Oxy"/>
    <property type="match status" value="1"/>
</dbReference>
<evidence type="ECO:0000256" key="1">
    <source>
        <dbReference type="ARBA" id="ARBA00008056"/>
    </source>
</evidence>
<dbReference type="AlphaFoldDB" id="A0AAV1EES0"/>
<gene>
    <name evidence="8" type="ORF">OLC1_LOCUS24164</name>
</gene>
<dbReference type="FunFam" id="2.60.120.330:FF:000005">
    <property type="entry name" value="1-aminocyclopropane-1-carboxylate oxidase homolog 1"/>
    <property type="match status" value="1"/>
</dbReference>
<comment type="similarity">
    <text evidence="1 6">Belongs to the iron/ascorbate-dependent oxidoreductase family.</text>
</comment>
<name>A0AAV1EES0_OLDCO</name>
<dbReference type="InterPro" id="IPR005123">
    <property type="entry name" value="Oxoglu/Fe-dep_dioxygenase_dom"/>
</dbReference>
<dbReference type="Gene3D" id="2.60.120.330">
    <property type="entry name" value="B-lactam Antibiotic, Isopenicillin N Synthase, Chain"/>
    <property type="match status" value="1"/>
</dbReference>
<evidence type="ECO:0000256" key="5">
    <source>
        <dbReference type="ARBA" id="ARBA00023004"/>
    </source>
</evidence>
<evidence type="ECO:0000313" key="8">
    <source>
        <dbReference type="EMBL" id="CAI9118252.1"/>
    </source>
</evidence>
<protein>
    <submittedName>
        <fullName evidence="8">OLC1v1019790C1</fullName>
    </submittedName>
</protein>
<dbReference type="InterPro" id="IPR027443">
    <property type="entry name" value="IPNS-like_sf"/>
</dbReference>
<dbReference type="GO" id="GO:0046872">
    <property type="term" value="F:metal ion binding"/>
    <property type="evidence" value="ECO:0007669"/>
    <property type="project" value="UniProtKB-KW"/>
</dbReference>
<keyword evidence="3" id="KW-0847">Vitamin C</keyword>
<feature type="domain" description="Fe2OG dioxygenase" evidence="7">
    <location>
        <begin position="229"/>
        <end position="329"/>
    </location>
</feature>
<organism evidence="8 9">
    <name type="scientific">Oldenlandia corymbosa var. corymbosa</name>
    <dbReference type="NCBI Taxonomy" id="529605"/>
    <lineage>
        <taxon>Eukaryota</taxon>
        <taxon>Viridiplantae</taxon>
        <taxon>Streptophyta</taxon>
        <taxon>Embryophyta</taxon>
        <taxon>Tracheophyta</taxon>
        <taxon>Spermatophyta</taxon>
        <taxon>Magnoliopsida</taxon>
        <taxon>eudicotyledons</taxon>
        <taxon>Gunneridae</taxon>
        <taxon>Pentapetalae</taxon>
        <taxon>asterids</taxon>
        <taxon>lamiids</taxon>
        <taxon>Gentianales</taxon>
        <taxon>Rubiaceae</taxon>
        <taxon>Rubioideae</taxon>
        <taxon>Spermacoceae</taxon>
        <taxon>Hedyotis-Oldenlandia complex</taxon>
        <taxon>Oldenlandia</taxon>
    </lineage>
</organism>
<dbReference type="GO" id="GO:0002238">
    <property type="term" value="P:response to molecule of fungal origin"/>
    <property type="evidence" value="ECO:0007669"/>
    <property type="project" value="UniProtKB-ARBA"/>
</dbReference>
<dbReference type="SUPFAM" id="SSF51197">
    <property type="entry name" value="Clavaminate synthase-like"/>
    <property type="match status" value="1"/>
</dbReference>